<evidence type="ECO:0000313" key="15">
    <source>
        <dbReference type="Proteomes" id="UP000198601"/>
    </source>
</evidence>
<sequence length="760" mass="86968">MKETIVASYYYLLYHTLRHSLAASDFEAHMECMRQQQKAVQGEKVLQILEQLQQGREDQASLPSIRKALDILGIMPENDADSLRRLSSVFCYIELEQRYERQAVYDFAELSERAIFPKEEQAELSADPQAYVQKFVSSLNRLWKREDLSFEAFFAKLKNTVEHYAWCIASGSKSSHQYVPVSEQCSMLGALAAALSSERMEDSGRMTLVVGDLSGIQRYIFDIAQTGAGSVAKRLRARSFFLSALSDIISHRIVHRFGLPLSNIVMSSGGKFYILLPGGTATLQELERLQKELDHWFLEQYHGEIACNLAGEVIVADDLTHMDKIMERLNLTLRQRKMNPLLQGLTTGECWDTNNWLVQQQETGRRCSVCKKFAVDEGELCKHCRFDEEMGQRLVRARYFVYRYPSQRGLPVVDGYSVEAVESPPAYEDSIYLVYRLNSPAVDTDDRLPMVTKYAANYIPVADENGCPHCLAKDDAHDPVRPGAPLQFECIAESAIGAKQLAYLKADVDYLGSVFVFGLNRDGQAVQLQQIAVLSKMLDLFFSGWVHRIISEKYRRVYTVFSGGDDLLLIGAWDEIVHLAQELHLRFREFVGDNPNLTLSAGITFCKSHQPVARQAAVAEEELDRAKESPSRTRPEGRNQVSVLQQAMNWEQFAEFCEEAKRLAVMWEQKQVTSAFLYRLLDYAEMYRTYEAGDTQGLRFYPKLSYDIARNLSDEKDKEVRIWAQRFLTIQEDHPFLTLRPLIQMSRLYRLNDVIGKEEM</sequence>
<dbReference type="GO" id="GO:0016740">
    <property type="term" value="F:transferase activity"/>
    <property type="evidence" value="ECO:0007669"/>
    <property type="project" value="UniProtKB-KW"/>
</dbReference>
<evidence type="ECO:0000256" key="3">
    <source>
        <dbReference type="ARBA" id="ARBA00022679"/>
    </source>
</evidence>
<dbReference type="RefSeq" id="WP_090671784.1">
    <property type="nucleotide sequence ID" value="NZ_FMTT01000015.1"/>
</dbReference>
<dbReference type="GO" id="GO:0004519">
    <property type="term" value="F:endonuclease activity"/>
    <property type="evidence" value="ECO:0007669"/>
    <property type="project" value="UniProtKB-KW"/>
</dbReference>
<dbReference type="InterPro" id="IPR054767">
    <property type="entry name" value="Cas10-Cmr2_palm2"/>
</dbReference>
<keyword evidence="10" id="KW-0051">Antiviral defense</keyword>
<keyword evidence="6" id="KW-0255">Endonuclease</keyword>
<organism evidence="14 15">
    <name type="scientific">Paenibacillus tianmuensis</name>
    <dbReference type="NCBI Taxonomy" id="624147"/>
    <lineage>
        <taxon>Bacteria</taxon>
        <taxon>Bacillati</taxon>
        <taxon>Bacillota</taxon>
        <taxon>Bacilli</taxon>
        <taxon>Bacillales</taxon>
        <taxon>Paenibacillaceae</taxon>
        <taxon>Paenibacillus</taxon>
    </lineage>
</organism>
<dbReference type="GO" id="GO:0005524">
    <property type="term" value="F:ATP binding"/>
    <property type="evidence" value="ECO:0007669"/>
    <property type="project" value="UniProtKB-KW"/>
</dbReference>
<evidence type="ECO:0000256" key="5">
    <source>
        <dbReference type="ARBA" id="ARBA00022741"/>
    </source>
</evidence>
<accession>A0A1G4RIZ6</accession>
<dbReference type="InterPro" id="IPR043128">
    <property type="entry name" value="Rev_trsase/Diguanyl_cyclase"/>
</dbReference>
<dbReference type="AlphaFoldDB" id="A0A1G4RIZ6"/>
<dbReference type="InterPro" id="IPR052117">
    <property type="entry name" value="Cas10/Csm1_subtype-III-A"/>
</dbReference>
<gene>
    <name evidence="14" type="ORF">SAMN04487970_101594</name>
</gene>
<dbReference type="OrthoDB" id="9768769at2"/>
<dbReference type="InterPro" id="IPR013408">
    <property type="entry name" value="Cas10/Csm1"/>
</dbReference>
<feature type="region of interest" description="Disordered" evidence="12">
    <location>
        <begin position="619"/>
        <end position="638"/>
    </location>
</feature>
<evidence type="ECO:0000313" key="14">
    <source>
        <dbReference type="EMBL" id="SCW56159.1"/>
    </source>
</evidence>
<dbReference type="PANTHER" id="PTHR36528:SF1">
    <property type="entry name" value="CRISPR SYSTEM SINGLE-STRAND-SPECIFIC DEOXYRIBONUCLEASE CAS10_CSM1 (SUBTYPE III-A)"/>
    <property type="match status" value="1"/>
</dbReference>
<evidence type="ECO:0000256" key="1">
    <source>
        <dbReference type="ARBA" id="ARBA00005700"/>
    </source>
</evidence>
<dbReference type="GO" id="GO:0004527">
    <property type="term" value="F:exonuclease activity"/>
    <property type="evidence" value="ECO:0007669"/>
    <property type="project" value="UniProtKB-KW"/>
</dbReference>
<keyword evidence="7" id="KW-0378">Hydrolase</keyword>
<evidence type="ECO:0000256" key="9">
    <source>
        <dbReference type="ARBA" id="ARBA00022840"/>
    </source>
</evidence>
<keyword evidence="4" id="KW-0540">Nuclease</keyword>
<dbReference type="NCBIfam" id="TIGR02578">
    <property type="entry name" value="cas_TM1811_Csm1"/>
    <property type="match status" value="1"/>
</dbReference>
<feature type="compositionally biased region" description="Basic and acidic residues" evidence="12">
    <location>
        <begin position="624"/>
        <end position="637"/>
    </location>
</feature>
<evidence type="ECO:0000256" key="4">
    <source>
        <dbReference type="ARBA" id="ARBA00022722"/>
    </source>
</evidence>
<dbReference type="PANTHER" id="PTHR36528">
    <property type="entry name" value="CRISPR SYSTEM SINGLE-STRAND-SPECIFIC DEOXYRIBONUCLEASE CAS10/CSM1 (SUBTYPE III-A)"/>
    <property type="match status" value="1"/>
</dbReference>
<evidence type="ECO:0000256" key="7">
    <source>
        <dbReference type="ARBA" id="ARBA00022801"/>
    </source>
</evidence>
<reference evidence="15" key="1">
    <citation type="submission" date="2016-10" db="EMBL/GenBank/DDBJ databases">
        <authorList>
            <person name="Varghese N."/>
            <person name="Submissions S."/>
        </authorList>
    </citation>
    <scope>NUCLEOTIDE SEQUENCE [LARGE SCALE GENOMIC DNA]</scope>
    <source>
        <strain evidence="15">CGMCC 1.8946</strain>
    </source>
</reference>
<dbReference type="Pfam" id="PF18211">
    <property type="entry name" value="Csm1_B"/>
    <property type="match status" value="1"/>
</dbReference>
<evidence type="ECO:0000256" key="2">
    <source>
        <dbReference type="ARBA" id="ARBA00014333"/>
    </source>
</evidence>
<dbReference type="Proteomes" id="UP000198601">
    <property type="component" value="Unassembled WGS sequence"/>
</dbReference>
<evidence type="ECO:0000256" key="12">
    <source>
        <dbReference type="SAM" id="MobiDB-lite"/>
    </source>
</evidence>
<dbReference type="Gene3D" id="3.30.70.270">
    <property type="match status" value="1"/>
</dbReference>
<keyword evidence="15" id="KW-1185">Reference proteome</keyword>
<evidence type="ECO:0000256" key="11">
    <source>
        <dbReference type="ARBA" id="ARBA00032922"/>
    </source>
</evidence>
<feature type="domain" description="GGDEF" evidence="13">
    <location>
        <begin position="499"/>
        <end position="646"/>
    </location>
</feature>
<dbReference type="STRING" id="624147.SAMN04487970_101594"/>
<keyword evidence="8" id="KW-0269">Exonuclease</keyword>
<keyword evidence="3" id="KW-0808">Transferase</keyword>
<evidence type="ECO:0000256" key="8">
    <source>
        <dbReference type="ARBA" id="ARBA00022839"/>
    </source>
</evidence>
<evidence type="ECO:0000256" key="6">
    <source>
        <dbReference type="ARBA" id="ARBA00022759"/>
    </source>
</evidence>
<name>A0A1G4RIZ6_9BACL</name>
<keyword evidence="9" id="KW-0067">ATP-binding</keyword>
<comment type="similarity">
    <text evidence="1">Belongs to the CRISPR-associated Cas10/Csm1 family.</text>
</comment>
<dbReference type="PROSITE" id="PS50887">
    <property type="entry name" value="GGDEF"/>
    <property type="match status" value="1"/>
</dbReference>
<dbReference type="InterPro" id="IPR000160">
    <property type="entry name" value="GGDEF_dom"/>
</dbReference>
<evidence type="ECO:0000259" key="13">
    <source>
        <dbReference type="PROSITE" id="PS50887"/>
    </source>
</evidence>
<evidence type="ECO:0000256" key="10">
    <source>
        <dbReference type="ARBA" id="ARBA00023118"/>
    </source>
</evidence>
<dbReference type="EMBL" id="FMTT01000015">
    <property type="protein sequence ID" value="SCW56159.1"/>
    <property type="molecule type" value="Genomic_DNA"/>
</dbReference>
<dbReference type="InterPro" id="IPR041062">
    <property type="entry name" value="Csm1_B"/>
</dbReference>
<dbReference type="Pfam" id="PF22335">
    <property type="entry name" value="Cas10-Cmr2_palm2"/>
    <property type="match status" value="1"/>
</dbReference>
<dbReference type="GO" id="GO:0051607">
    <property type="term" value="P:defense response to virus"/>
    <property type="evidence" value="ECO:0007669"/>
    <property type="project" value="UniProtKB-KW"/>
</dbReference>
<keyword evidence="5" id="KW-0547">Nucleotide-binding</keyword>
<protein>
    <recommendedName>
        <fullName evidence="2">CRISPR system single-strand-specific deoxyribonuclease Cas10/Csm1 (subtype III-A)</fullName>
    </recommendedName>
    <alternativeName>
        <fullName evidence="11">Cyclic oligoadenylate synthase</fullName>
    </alternativeName>
</protein>
<proteinExistence type="inferred from homology"/>